<dbReference type="GO" id="GO:0000781">
    <property type="term" value="C:chromosome, telomeric region"/>
    <property type="evidence" value="ECO:0007669"/>
    <property type="project" value="UniProtKB-SubCell"/>
</dbReference>
<organism evidence="21 22">
    <name type="scientific">Zymoseptoria brevis</name>
    <dbReference type="NCBI Taxonomy" id="1047168"/>
    <lineage>
        <taxon>Eukaryota</taxon>
        <taxon>Fungi</taxon>
        <taxon>Dikarya</taxon>
        <taxon>Ascomycota</taxon>
        <taxon>Pezizomycotina</taxon>
        <taxon>Dothideomycetes</taxon>
        <taxon>Dothideomycetidae</taxon>
        <taxon>Mycosphaerellales</taxon>
        <taxon>Mycosphaerellaceae</taxon>
        <taxon>Zymoseptoria</taxon>
    </lineage>
</organism>
<dbReference type="STRING" id="1047168.A0A0F4GTN3"/>
<comment type="caution">
    <text evidence="21">The sequence shown here is derived from an EMBL/GenBank/DDBJ whole genome shotgun (WGS) entry which is preliminary data.</text>
</comment>
<dbReference type="OrthoDB" id="381190at2759"/>
<dbReference type="SMART" id="SM00146">
    <property type="entry name" value="PI3Kc"/>
    <property type="match status" value="1"/>
</dbReference>
<feature type="compositionally biased region" description="Polar residues" evidence="17">
    <location>
        <begin position="2906"/>
        <end position="2917"/>
    </location>
</feature>
<dbReference type="PANTHER" id="PTHR37079:SF4">
    <property type="entry name" value="SERINE_THREONINE-PROTEIN KINASE ATM"/>
    <property type="match status" value="1"/>
</dbReference>
<evidence type="ECO:0000313" key="22">
    <source>
        <dbReference type="Proteomes" id="UP000033647"/>
    </source>
</evidence>
<dbReference type="GO" id="GO:0035556">
    <property type="term" value="P:intracellular signal transduction"/>
    <property type="evidence" value="ECO:0007669"/>
    <property type="project" value="UniProtKB-ARBA"/>
</dbReference>
<evidence type="ECO:0000313" key="21">
    <source>
        <dbReference type="EMBL" id="KJY00805.1"/>
    </source>
</evidence>
<evidence type="ECO:0000256" key="4">
    <source>
        <dbReference type="ARBA" id="ARBA00012513"/>
    </source>
</evidence>
<comment type="subunit">
    <text evidence="3">Associates with DNA double-strand breaks.</text>
</comment>
<evidence type="ECO:0000256" key="15">
    <source>
        <dbReference type="ARBA" id="ARBA00048679"/>
    </source>
</evidence>
<feature type="domain" description="FATC" evidence="20">
    <location>
        <begin position="2933"/>
        <end position="2965"/>
    </location>
</feature>
<comment type="function">
    <text evidence="13 16">Serine/threonine protein kinase which activates checkpoint signaling upon genotoxic stresses such as ionizing radiation (IR), ultraviolet light (UV), or DNA replication stalling, thereby acting as a DNA damage sensor. Recognizes the substrate consensus sequence [ST]-Q. Phosphorylates histone H2A to form H2AS128ph (gamma-H2A) at sites of DNA damage, involved in the regulation of DNA damage response mechanism. Required for the control of telomere length and genome stability.</text>
</comment>
<dbReference type="Gene3D" id="3.30.1010.10">
    <property type="entry name" value="Phosphatidylinositol 3-kinase Catalytic Subunit, Chain A, domain 4"/>
    <property type="match status" value="1"/>
</dbReference>
<comment type="subcellular location">
    <subcellularLocation>
        <location evidence="16">Chromosome</location>
        <location evidence="16">Telomere</location>
    </subcellularLocation>
    <subcellularLocation>
        <location evidence="1 16">Nucleus</location>
    </subcellularLocation>
</comment>
<dbReference type="EMBL" id="LAFY01000304">
    <property type="protein sequence ID" value="KJY00805.1"/>
    <property type="molecule type" value="Genomic_DNA"/>
</dbReference>
<evidence type="ECO:0000256" key="1">
    <source>
        <dbReference type="ARBA" id="ARBA00004123"/>
    </source>
</evidence>
<dbReference type="PROSITE" id="PS00915">
    <property type="entry name" value="PI3_4_KINASE_1"/>
    <property type="match status" value="1"/>
</dbReference>
<comment type="catalytic activity">
    <reaction evidence="14 16">
        <text>L-threonyl-[protein] + ATP = O-phospho-L-threonyl-[protein] + ADP + H(+)</text>
        <dbReference type="Rhea" id="RHEA:46608"/>
        <dbReference type="Rhea" id="RHEA-COMP:11060"/>
        <dbReference type="Rhea" id="RHEA-COMP:11605"/>
        <dbReference type="ChEBI" id="CHEBI:15378"/>
        <dbReference type="ChEBI" id="CHEBI:30013"/>
        <dbReference type="ChEBI" id="CHEBI:30616"/>
        <dbReference type="ChEBI" id="CHEBI:61977"/>
        <dbReference type="ChEBI" id="CHEBI:456216"/>
        <dbReference type="EC" id="2.7.11.1"/>
    </reaction>
</comment>
<evidence type="ECO:0000256" key="6">
    <source>
        <dbReference type="ARBA" id="ARBA00022527"/>
    </source>
</evidence>
<feature type="region of interest" description="Disordered" evidence="17">
    <location>
        <begin position="2892"/>
        <end position="2923"/>
    </location>
</feature>
<dbReference type="GO" id="GO:0006325">
    <property type="term" value="P:chromatin organization"/>
    <property type="evidence" value="ECO:0007669"/>
    <property type="project" value="UniProtKB-KW"/>
</dbReference>
<reference evidence="21 22" key="1">
    <citation type="submission" date="2015-03" db="EMBL/GenBank/DDBJ databases">
        <title>RNA-seq based gene annotation and comparative genomics of four Zymoseptoria species reveal species-specific pathogenicity related genes and transposable element activity.</title>
        <authorList>
            <person name="Grandaubert J."/>
            <person name="Bhattacharyya A."/>
            <person name="Stukenbrock E.H."/>
        </authorList>
    </citation>
    <scope>NUCLEOTIDE SEQUENCE [LARGE SCALE GENOMIC DNA]</scope>
    <source>
        <strain evidence="21 22">Zb18110</strain>
    </source>
</reference>
<evidence type="ECO:0000259" key="19">
    <source>
        <dbReference type="PROSITE" id="PS51189"/>
    </source>
</evidence>
<feature type="domain" description="FAT" evidence="19">
    <location>
        <begin position="1900"/>
        <end position="2507"/>
    </location>
</feature>
<feature type="region of interest" description="Disordered" evidence="17">
    <location>
        <begin position="424"/>
        <end position="456"/>
    </location>
</feature>
<dbReference type="Proteomes" id="UP000033647">
    <property type="component" value="Unassembled WGS sequence"/>
</dbReference>
<sequence>MSEVTLFGALECIRSSLAKTRSKGFSDLKYILRHNQNSSKVTGLDDASFHSIFETLFHAAVGEQSTVAKAKTNATQKSAVTRLSDLASALRHAVEAGAPFIRAKTARAVLDHVADTIQVPNGSFCEPIALDYAKCMRAVLSHQPHVEHMNRPSSTDPNQKDWERIAEFCTRCIQQAVAESNEDDFSGDNDATSTIGTLNTLSYRSSRSALRESDGSQGTQQTLRMVADEMIGCLRALTAAPNAPLQRKAEPLLWLLVEHLRVAASTPRSHEDAFTAINQLLCWTRTEDTKVTHDATPHLIRLVKNYWTAKSPALQPMTATILLLRPYIFKAIGQSGGLSLRVELSGLLQAVQGEYSKRQERDHQKQLSLDDVRMEINPMENPEAGKVGIALFTLQSSEARSNAECNWTLVYLLASLTNALMSTNHSNHQLNSDDEPDDGSEHRPAKRRRRDDHEHGDDFATLLKATNTGPDQARICALQTLFFLVQQRAIDPIQMVRAVDSVMVSCTDDGNGVASWAYLALAGCASQISATSPKLADRWTAVWQIASRALSSVSACRSASFALYIMLQLRLVPHSSIHDLLQTTTNAMDLNGPAQMSDAVTLLLRAVLQYCQQTNPEAASSTAESILGWLSRTFVPSKIDDKQYTSSTTTYGVSDVVLLIGATLNRRGHPLRSTNFPTYHAVARTWLFCDGQKELLSYLLLEEDTNLGTNSELHDSLHQLASASVEAPRTSCEALALTHLTAELTRANEAWTTSVTERARQPSQDSFAMLCKACCIATCVSSCFEFSDTRRASQLRYQSNNLLHALGEYVARPGSDQTKADCFLTTFSAVMSGIASNDHSCGSRRTKCEAVICRTIKKTLDTIQEAANFGEEDDAMDLYDGAADSQDSRHARPTIETVDLVNDLDVAYSKLALRSCAALYATTIVALETDAEVIGGPSTASEEVVSFILLQSEATVIASRGVIIQFTQLGLALSLRDTQRLLEFFVETIIPSYIYGRSEVAIGTVLDVMDNLRDLWTDPSNVDLYNLGLDVYDWCTGTALSNGVLSPSVQKRLASLLLQLCRLTVDYPSSDDDGSSGQDSSARTSLFGLLKQGTVSVQFHLAAHISKVFGRTVLSQHEAMFDDLVESLPEDIDHMEGIAMRLLFFAKLGSEWHSLLRQCVYYMFETAGTGSVPHAARCIATLASMLPLKTPRKLFALFAPQLLFTWLASSKSLRDIPFAAFQYASLNEILVDNRIEVCAQAVMHGSQEGIDTLSRALKILPQGVIKLSYAKSVAYAISCDIKTGSAQGSSGDTALTEHHLKSYLNNRAEHVPTLAEQWPAIIGHFFLTSQQDDPEDKWLEAKQDNKRANEPDNAPALEAMRRMKAFGHSSRKLPQSQEPSFPSRNLWKEIGRLCRRLDIDPSCLWNSSTFSLTVRMILDAMDSSLGSLHSCLMIRRLRLLVCMAGEVAFSGFPLKMLIHSLRPFLNDSECADDTLGILQYLFNSSREYLREHLTFLAGTVVLLVLRLRKHAKSSHSSTTQESQHSATVQKMLGFQRWLVDYLSRLASDVSSPAFDRLTESLNSLQLPGNARKDTPESNLLLFLLGQWSAEQALCPRTDCLEAIAILAEYFEPAESISDDCIGTDSDAVLYSQALWDIIQQAAVSREFVQWSARVLGRAYAATGQRPDVGADGPGADLERHPRTTANDQITVNSQVIVARRWSELLYSRSRIEAGLAEHSLRKLVQRLSNSATELRVFVQVLPEEIDVAVADGFFSYEPPSIDQRAFTDVQDDALHRALHATAARSMEAWTKELAVTVCRWASNVAVVACLAPLVYSVSGLAAELLPSMLHILLVDEMDREKTLHSELSTAITACLVETDPALKTKQQFFLKLLLYLRSQQYPTELTRSDRTKWLQVDPVLAAAAAARCAMPHCGLLLAESIPPVAQSSRRTSGRASTSQIMTIPPLENDLLLSIYRQLEEPDSFYGVQQSASLDTVLSRLDHEAIGLRSLMFRSAQMDSHMRHSHRLAEEDAVGMVHSLSNLNFNSLAFALLNQGVGGNVMTSGSMLEAAKALQQWDISLPETRVGDAFTAFGVLQELTRATEPRQIQGKVCMAMTEHTLRGITAGKYSRPSPSWCGVLASLTEVEAIVSSPELEEMTARWHAIREGSNWMRMARYEDVKSLLSNRETMFGVVSQNLELQRSLHVGQPDARTFEVQALLDQSRLAREHGRLQEALTAVATLSDLVELCTNNNLRVEAAVKLETASVLWDAGEASASVKMLQDVLGMTDLGKQTIPVGRAGLRAQLAHQLAEARLEKPEDIMRHYLKPAISDMKSVRTGTEAGRVFHEFAKFCDDELQNPGNIENFTRVVKLRQAKQEEVDAFKAALRTKKSAGDRADLTRSLNLETKWLEMDIEEETRLKDSRNNYVQQSLQNYLLTLQASDAHDICVLRFFALWLEHSEDPGANAVVQKYLPDVPSWKFVLLMNQLMSRVSKESSTFQMALGELLIRIFKQHPYHSLHHLFTNARNQPKSDETATKSRHSGSTAFVDRLYQGPVQKDLLTRLFYCNKLYRDIADSSPEANKSGKFNVRSIPSAKKLMENIVRAKMPPITINLPLRADAHYEIVPLIAKFKPEGTILGGISAPKLVTVVDTNGKEYKQIFKNGRDDLRQDAIMEQVFEEVSKMLRNHKSTRQRDLKVRTYKVIPLSNTTGVIEFVANSIPLMDYLRPAHQRYHPNDYKENKAREIINNAKDSAQSHRIGEYRRVCEHMHPVLRHFFLERYDNPDEWFSKRTAYTRTTASVSILGHIIGLGDRHCSNILLDEVTGEVVHIDLGVSFEAGRVLPIPELVPFRLTRDIIDGMGITKTEGVFRRCCEFTLDAVREDKDSIMTLLNVLRYDPLYNWTVSPLKAKRMQQAQDNNGLKGAQESEPSVRQQNQDGGESERPLQVVENKLSKTLSTAATVNELIQQATDESHLACLFSGWGAYY</sequence>
<protein>
    <recommendedName>
        <fullName evidence="5 16">Serine/threonine-protein kinase Tel1</fullName>
        <ecNumber evidence="4 16">2.7.11.1</ecNumber>
    </recommendedName>
</protein>
<dbReference type="PROSITE" id="PS50290">
    <property type="entry name" value="PI3_4_KINASE_3"/>
    <property type="match status" value="1"/>
</dbReference>
<evidence type="ECO:0000256" key="16">
    <source>
        <dbReference type="RuleBase" id="RU365027"/>
    </source>
</evidence>
<evidence type="ECO:0000256" key="2">
    <source>
        <dbReference type="ARBA" id="ARBA00010769"/>
    </source>
</evidence>
<evidence type="ECO:0000256" key="11">
    <source>
        <dbReference type="ARBA" id="ARBA00022840"/>
    </source>
</evidence>
<dbReference type="InterPro" id="IPR036940">
    <property type="entry name" value="PI3/4_kinase_cat_sf"/>
</dbReference>
<keyword evidence="16" id="KW-0158">Chromosome</keyword>
<gene>
    <name evidence="21" type="ORF">TI39_contig312g00006</name>
</gene>
<evidence type="ECO:0000256" key="17">
    <source>
        <dbReference type="SAM" id="MobiDB-lite"/>
    </source>
</evidence>
<evidence type="ECO:0000256" key="8">
    <source>
        <dbReference type="ARBA" id="ARBA00022741"/>
    </source>
</evidence>
<dbReference type="Pfam" id="PF11640">
    <property type="entry name" value="TAN"/>
    <property type="match status" value="1"/>
</dbReference>
<proteinExistence type="inferred from homology"/>
<keyword evidence="6 16" id="KW-0723">Serine/threonine-protein kinase</keyword>
<dbReference type="GO" id="GO:0004674">
    <property type="term" value="F:protein serine/threonine kinase activity"/>
    <property type="evidence" value="ECO:0007669"/>
    <property type="project" value="UniProtKB-KW"/>
</dbReference>
<dbReference type="Gene3D" id="1.10.1070.11">
    <property type="entry name" value="Phosphatidylinositol 3-/4-kinase, catalytic domain"/>
    <property type="match status" value="1"/>
</dbReference>
<dbReference type="GO" id="GO:0106310">
    <property type="term" value="F:protein serine kinase activity"/>
    <property type="evidence" value="ECO:0007669"/>
    <property type="project" value="RHEA"/>
</dbReference>
<evidence type="ECO:0000256" key="7">
    <source>
        <dbReference type="ARBA" id="ARBA00022679"/>
    </source>
</evidence>
<evidence type="ECO:0000259" key="18">
    <source>
        <dbReference type="PROSITE" id="PS50290"/>
    </source>
</evidence>
<name>A0A0F4GTN3_9PEZI</name>
<evidence type="ECO:0000259" key="20">
    <source>
        <dbReference type="PROSITE" id="PS51190"/>
    </source>
</evidence>
<dbReference type="InterPro" id="IPR003152">
    <property type="entry name" value="FATC_dom"/>
</dbReference>
<keyword evidence="8 16" id="KW-0547">Nucleotide-binding</keyword>
<dbReference type="Pfam" id="PF02260">
    <property type="entry name" value="FATC"/>
    <property type="match status" value="1"/>
</dbReference>
<keyword evidence="7 16" id="KW-0808">Transferase</keyword>
<dbReference type="InterPro" id="IPR038980">
    <property type="entry name" value="ATM_plant"/>
</dbReference>
<evidence type="ECO:0000256" key="9">
    <source>
        <dbReference type="ARBA" id="ARBA00022763"/>
    </source>
</evidence>
<keyword evidence="22" id="KW-1185">Reference proteome</keyword>
<evidence type="ECO:0000256" key="3">
    <source>
        <dbReference type="ARBA" id="ARBA00011370"/>
    </source>
</evidence>
<dbReference type="InterPro" id="IPR011009">
    <property type="entry name" value="Kinase-like_dom_sf"/>
</dbReference>
<dbReference type="CDD" id="cd05171">
    <property type="entry name" value="PIKKc_ATM"/>
    <property type="match status" value="1"/>
</dbReference>
<dbReference type="GO" id="GO:0005634">
    <property type="term" value="C:nucleus"/>
    <property type="evidence" value="ECO:0007669"/>
    <property type="project" value="UniProtKB-SubCell"/>
</dbReference>
<comment type="similarity">
    <text evidence="2 16">Belongs to the PI3/PI4-kinase family. ATM subfamily.</text>
</comment>
<dbReference type="PROSITE" id="PS51190">
    <property type="entry name" value="FATC"/>
    <property type="match status" value="1"/>
</dbReference>
<comment type="catalytic activity">
    <reaction evidence="15">
        <text>L-seryl-[protein] + ATP = O-phospho-L-seryl-[protein] + ADP + H(+)</text>
        <dbReference type="Rhea" id="RHEA:17989"/>
        <dbReference type="Rhea" id="RHEA-COMP:9863"/>
        <dbReference type="Rhea" id="RHEA-COMP:11604"/>
        <dbReference type="ChEBI" id="CHEBI:15378"/>
        <dbReference type="ChEBI" id="CHEBI:29999"/>
        <dbReference type="ChEBI" id="CHEBI:30616"/>
        <dbReference type="ChEBI" id="CHEBI:83421"/>
        <dbReference type="ChEBI" id="CHEBI:456216"/>
        <dbReference type="EC" id="2.7.11.1"/>
    </reaction>
</comment>
<dbReference type="PANTHER" id="PTHR37079">
    <property type="entry name" value="SERINE/THREONINE-PROTEIN KINASE ATM"/>
    <property type="match status" value="1"/>
</dbReference>
<dbReference type="InterPro" id="IPR014009">
    <property type="entry name" value="PIK_FAT"/>
</dbReference>
<dbReference type="GO" id="GO:0005524">
    <property type="term" value="F:ATP binding"/>
    <property type="evidence" value="ECO:0007669"/>
    <property type="project" value="UniProtKB-KW"/>
</dbReference>
<dbReference type="InterPro" id="IPR000403">
    <property type="entry name" value="PI3/4_kinase_cat_dom"/>
</dbReference>
<keyword evidence="11 16" id="KW-0067">ATP-binding</keyword>
<dbReference type="Pfam" id="PF00454">
    <property type="entry name" value="PI3_PI4_kinase"/>
    <property type="match status" value="1"/>
</dbReference>
<dbReference type="PROSITE" id="PS51189">
    <property type="entry name" value="FAT"/>
    <property type="match status" value="1"/>
</dbReference>
<dbReference type="PROSITE" id="PS00916">
    <property type="entry name" value="PI3_4_KINASE_2"/>
    <property type="match status" value="1"/>
</dbReference>
<dbReference type="EC" id="2.7.11.1" evidence="4 16"/>
<dbReference type="GO" id="GO:0006281">
    <property type="term" value="P:DNA repair"/>
    <property type="evidence" value="ECO:0007669"/>
    <property type="project" value="InterPro"/>
</dbReference>
<feature type="domain" description="PI3K/PI4K catalytic" evidence="18">
    <location>
        <begin position="2610"/>
        <end position="2923"/>
    </location>
</feature>
<dbReference type="SUPFAM" id="SSF56112">
    <property type="entry name" value="Protein kinase-like (PK-like)"/>
    <property type="match status" value="1"/>
</dbReference>
<keyword evidence="12 16" id="KW-0539">Nucleus</keyword>
<dbReference type="SMART" id="SM01343">
    <property type="entry name" value="FATC"/>
    <property type="match status" value="1"/>
</dbReference>
<dbReference type="InterPro" id="IPR044107">
    <property type="entry name" value="PIKKc_ATM"/>
</dbReference>
<keyword evidence="9 16" id="KW-0227">DNA damage</keyword>
<keyword evidence="16" id="KW-0779">Telomere</keyword>
<evidence type="ECO:0000256" key="5">
    <source>
        <dbReference type="ARBA" id="ARBA00014619"/>
    </source>
</evidence>
<keyword evidence="16" id="KW-0156">Chromatin regulator</keyword>
<dbReference type="InterPro" id="IPR021668">
    <property type="entry name" value="TAN"/>
</dbReference>
<dbReference type="InterPro" id="IPR018936">
    <property type="entry name" value="PI3/4_kinase_CS"/>
</dbReference>
<keyword evidence="10 16" id="KW-0418">Kinase</keyword>
<dbReference type="SMART" id="SM01342">
    <property type="entry name" value="TAN"/>
    <property type="match status" value="1"/>
</dbReference>
<evidence type="ECO:0000256" key="12">
    <source>
        <dbReference type="ARBA" id="ARBA00023242"/>
    </source>
</evidence>
<accession>A0A0F4GTN3</accession>
<evidence type="ECO:0000256" key="14">
    <source>
        <dbReference type="ARBA" id="ARBA00047899"/>
    </source>
</evidence>
<evidence type="ECO:0000256" key="13">
    <source>
        <dbReference type="ARBA" id="ARBA00025079"/>
    </source>
</evidence>
<evidence type="ECO:0000256" key="10">
    <source>
        <dbReference type="ARBA" id="ARBA00022777"/>
    </source>
</evidence>